<dbReference type="InterPro" id="IPR025736">
    <property type="entry name" value="PucR_C-HTH_dom"/>
</dbReference>
<dbReference type="InterPro" id="IPR042070">
    <property type="entry name" value="PucR_C-HTH_sf"/>
</dbReference>
<dbReference type="EMBL" id="BAUU01000008">
    <property type="protein sequence ID" value="GAE30063.1"/>
    <property type="molecule type" value="Genomic_DNA"/>
</dbReference>
<dbReference type="InterPro" id="IPR051448">
    <property type="entry name" value="CdaR-like_regulators"/>
</dbReference>
<dbReference type="SUPFAM" id="SSF46689">
    <property type="entry name" value="Homeodomain-like"/>
    <property type="match status" value="1"/>
</dbReference>
<comment type="caution">
    <text evidence="2">The sequence shown here is derived from an EMBL/GenBank/DDBJ whole genome shotgun (WGS) entry which is preliminary data.</text>
</comment>
<organism evidence="2 3">
    <name type="scientific">Halalkalibacter hemicellulosilyticusJCM 9152</name>
    <dbReference type="NCBI Taxonomy" id="1236971"/>
    <lineage>
        <taxon>Bacteria</taxon>
        <taxon>Bacillati</taxon>
        <taxon>Bacillota</taxon>
        <taxon>Bacilli</taxon>
        <taxon>Bacillales</taxon>
        <taxon>Bacillaceae</taxon>
        <taxon>Halalkalibacter</taxon>
    </lineage>
</organism>
<reference evidence="2" key="1">
    <citation type="journal article" date="2014" name="Genome Announc.">
        <title>Draft Genome Sequences of Three Alkaliphilic Bacillus Strains, Bacillus wakoensis JCM 9140T, Bacillus akibai JCM 9157T, and Bacillus hemicellulosilyticus JCM 9152T.</title>
        <authorList>
            <person name="Yuki M."/>
            <person name="Oshima K."/>
            <person name="Suda W."/>
            <person name="Oshida Y."/>
            <person name="Kitamura K."/>
            <person name="Iida T."/>
            <person name="Hattori M."/>
            <person name="Ohkuma M."/>
        </authorList>
    </citation>
    <scope>NUCLEOTIDE SEQUENCE [LARGE SCALE GENOMIC DNA]</scope>
    <source>
        <strain evidence="2">JCM 9152</strain>
    </source>
</reference>
<dbReference type="RefSeq" id="WP_035342324.1">
    <property type="nucleotide sequence ID" value="NZ_BAUU01000008.1"/>
</dbReference>
<evidence type="ECO:0000313" key="3">
    <source>
        <dbReference type="Proteomes" id="UP000018895"/>
    </source>
</evidence>
<accession>W4QEG6</accession>
<dbReference type="PANTHER" id="PTHR33744:SF15">
    <property type="entry name" value="CARBOHYDRATE DIACID REGULATOR"/>
    <property type="match status" value="1"/>
</dbReference>
<dbReference type="Proteomes" id="UP000018895">
    <property type="component" value="Unassembled WGS sequence"/>
</dbReference>
<sequence length="294" mass="34584">MNEKLIKQFKHAIVTNNTEEHESIIWLEDETRQPIGFLKEQLTESEHLLLTMLFQPIDSTPKPQGSNEEHWTHFLLAEGVQPREPKIIRMIHFTLDKRIDDLDSFRDVWNNILETPVIIVWTSSTRGLIILDTTMEEELPDFISINQAIASDFYIDMTLLVGSSHGIENAKEQFHWESACLDALIKAKVIHRVFYEHEAIPYLLLEPITFELREQFLHRLLDDEMRSDKDFLKSMKVYFEHNLNISAAAKALHLHRNSLQYRIDKFTERTNFDLRQFTHASLLYLALLLLDTRS</sequence>
<dbReference type="Gene3D" id="1.10.10.2840">
    <property type="entry name" value="PucR C-terminal helix-turn-helix domain"/>
    <property type="match status" value="1"/>
</dbReference>
<dbReference type="PANTHER" id="PTHR33744">
    <property type="entry name" value="CARBOHYDRATE DIACID REGULATOR"/>
    <property type="match status" value="1"/>
</dbReference>
<protein>
    <recommendedName>
        <fullName evidence="1">PucR C-terminal helix-turn-helix domain-containing protein</fullName>
    </recommendedName>
</protein>
<dbReference type="STRING" id="1236971.JCM9152_1459"/>
<proteinExistence type="predicted"/>
<keyword evidence="3" id="KW-1185">Reference proteome</keyword>
<dbReference type="Pfam" id="PF13556">
    <property type="entry name" value="HTH_30"/>
    <property type="match status" value="1"/>
</dbReference>
<feature type="domain" description="PucR C-terminal helix-turn-helix" evidence="1">
    <location>
        <begin position="232"/>
        <end position="288"/>
    </location>
</feature>
<evidence type="ECO:0000259" key="1">
    <source>
        <dbReference type="Pfam" id="PF13556"/>
    </source>
</evidence>
<dbReference type="OrthoDB" id="9792148at2"/>
<dbReference type="AlphaFoldDB" id="W4QEG6"/>
<evidence type="ECO:0000313" key="2">
    <source>
        <dbReference type="EMBL" id="GAE30063.1"/>
    </source>
</evidence>
<name>W4QEG6_9BACI</name>
<dbReference type="InterPro" id="IPR009057">
    <property type="entry name" value="Homeodomain-like_sf"/>
</dbReference>
<gene>
    <name evidence="2" type="ORF">JCM9152_1459</name>
</gene>